<evidence type="ECO:0000313" key="2">
    <source>
        <dbReference type="Proteomes" id="UP000186922"/>
    </source>
</evidence>
<gene>
    <name evidence="1" type="primary">RvY_04771-1</name>
    <name evidence="1" type="synonym">RvY_04771.1</name>
    <name evidence="1" type="ORF">RvY_04771</name>
</gene>
<evidence type="ECO:0000313" key="1">
    <source>
        <dbReference type="EMBL" id="GAU92724.1"/>
    </source>
</evidence>
<dbReference type="AlphaFoldDB" id="A0A1D1USR3"/>
<sequence length="132" mass="14569">MSYGMASVLCKRNTNKTAAASVVQSARYSRFISASIFPATRTDMTHKSHTRVVPSNRRKPHGEPIQLVTASVGTRASSVATVKGKDSTCEFHDVTDISVTLCSISGMFHQASALRRQAQFVRDLSRRNIRRL</sequence>
<dbReference type="Proteomes" id="UP000186922">
    <property type="component" value="Unassembled WGS sequence"/>
</dbReference>
<protein>
    <submittedName>
        <fullName evidence="1">Uncharacterized protein</fullName>
    </submittedName>
</protein>
<accession>A0A1D1USR3</accession>
<reference evidence="1 2" key="1">
    <citation type="journal article" date="2016" name="Nat. Commun.">
        <title>Extremotolerant tardigrade genome and improved radiotolerance of human cultured cells by tardigrade-unique protein.</title>
        <authorList>
            <person name="Hashimoto T."/>
            <person name="Horikawa D.D."/>
            <person name="Saito Y."/>
            <person name="Kuwahara H."/>
            <person name="Kozuka-Hata H."/>
            <person name="Shin-I T."/>
            <person name="Minakuchi Y."/>
            <person name="Ohishi K."/>
            <person name="Motoyama A."/>
            <person name="Aizu T."/>
            <person name="Enomoto A."/>
            <person name="Kondo K."/>
            <person name="Tanaka S."/>
            <person name="Hara Y."/>
            <person name="Koshikawa S."/>
            <person name="Sagara H."/>
            <person name="Miura T."/>
            <person name="Yokobori S."/>
            <person name="Miyagawa K."/>
            <person name="Suzuki Y."/>
            <person name="Kubo T."/>
            <person name="Oyama M."/>
            <person name="Kohara Y."/>
            <person name="Fujiyama A."/>
            <person name="Arakawa K."/>
            <person name="Katayama T."/>
            <person name="Toyoda A."/>
            <person name="Kunieda T."/>
        </authorList>
    </citation>
    <scope>NUCLEOTIDE SEQUENCE [LARGE SCALE GENOMIC DNA]</scope>
    <source>
        <strain evidence="1 2">YOKOZUNA-1</strain>
    </source>
</reference>
<organism evidence="1 2">
    <name type="scientific">Ramazzottius varieornatus</name>
    <name type="common">Water bear</name>
    <name type="synonym">Tardigrade</name>
    <dbReference type="NCBI Taxonomy" id="947166"/>
    <lineage>
        <taxon>Eukaryota</taxon>
        <taxon>Metazoa</taxon>
        <taxon>Ecdysozoa</taxon>
        <taxon>Tardigrada</taxon>
        <taxon>Eutardigrada</taxon>
        <taxon>Parachela</taxon>
        <taxon>Hypsibioidea</taxon>
        <taxon>Ramazzottiidae</taxon>
        <taxon>Ramazzottius</taxon>
    </lineage>
</organism>
<keyword evidence="2" id="KW-1185">Reference proteome</keyword>
<name>A0A1D1USR3_RAMVA</name>
<dbReference type="EMBL" id="BDGG01000002">
    <property type="protein sequence ID" value="GAU92724.1"/>
    <property type="molecule type" value="Genomic_DNA"/>
</dbReference>
<proteinExistence type="predicted"/>
<comment type="caution">
    <text evidence="1">The sequence shown here is derived from an EMBL/GenBank/DDBJ whole genome shotgun (WGS) entry which is preliminary data.</text>
</comment>